<dbReference type="Pfam" id="PF20567">
    <property type="entry name" value="DUF6776"/>
    <property type="match status" value="1"/>
</dbReference>
<dbReference type="RefSeq" id="WP_139978966.1">
    <property type="nucleotide sequence ID" value="NZ_CP041046.1"/>
</dbReference>
<sequence length="249" mass="26400">MAPRHPPRLVVRSHDAGRERRTRLLIGAGWLASVALAAGLAWVLAPTHARHPGALAASPGQAPADVEELRQTVANLQRASQVADIATKELKKNLAERDEEISGLRTDLAFYSRLVGGNGQRDGLKIQGARVTAVAGMPNAWNLVVTLTQNARRGDTVKGDLKVAVEGIQGNKVTTLEGPALGQSAASTGVAFSFKYFQQVQASFTVPTGFKPTRLRFSASADGGDATTTTVAWADATRTDEVTDVQQQP</sequence>
<dbReference type="EMBL" id="CP041046">
    <property type="protein sequence ID" value="QDE37958.1"/>
    <property type="molecule type" value="Genomic_DNA"/>
</dbReference>
<keyword evidence="3" id="KW-1185">Reference proteome</keyword>
<dbReference type="AlphaFoldDB" id="A0A4Y5Z052"/>
<protein>
    <submittedName>
        <fullName evidence="2">Uncharacterized protein</fullName>
    </submittedName>
</protein>
<evidence type="ECO:0000256" key="1">
    <source>
        <dbReference type="SAM" id="Phobius"/>
    </source>
</evidence>
<dbReference type="InterPro" id="IPR046703">
    <property type="entry name" value="DUF6776"/>
</dbReference>
<evidence type="ECO:0000313" key="2">
    <source>
        <dbReference type="EMBL" id="QDE37958.1"/>
    </source>
</evidence>
<dbReference type="Proteomes" id="UP000316093">
    <property type="component" value="Chromosome"/>
</dbReference>
<accession>A0A4Y5Z052</accession>
<keyword evidence="1" id="KW-1133">Transmembrane helix</keyword>
<reference evidence="2 3" key="1">
    <citation type="submission" date="2019-06" db="EMBL/GenBank/DDBJ databases">
        <title>A complete genome sequence for Luteibacter pinisoli MAH-14.</title>
        <authorList>
            <person name="Baltrus D.A."/>
        </authorList>
    </citation>
    <scope>NUCLEOTIDE SEQUENCE [LARGE SCALE GENOMIC DNA]</scope>
    <source>
        <strain evidence="2 3">MAH-14</strain>
    </source>
</reference>
<keyword evidence="1" id="KW-0812">Transmembrane</keyword>
<dbReference type="OrthoDB" id="7056878at2"/>
<evidence type="ECO:0000313" key="3">
    <source>
        <dbReference type="Proteomes" id="UP000316093"/>
    </source>
</evidence>
<keyword evidence="1" id="KW-0472">Membrane</keyword>
<name>A0A4Y5Z052_9GAMM</name>
<proteinExistence type="predicted"/>
<organism evidence="2 3">
    <name type="scientific">Luteibacter pinisoli</name>
    <dbReference type="NCBI Taxonomy" id="2589080"/>
    <lineage>
        <taxon>Bacteria</taxon>
        <taxon>Pseudomonadati</taxon>
        <taxon>Pseudomonadota</taxon>
        <taxon>Gammaproteobacteria</taxon>
        <taxon>Lysobacterales</taxon>
        <taxon>Rhodanobacteraceae</taxon>
        <taxon>Luteibacter</taxon>
    </lineage>
</organism>
<dbReference type="KEGG" id="lpy:FIV34_01460"/>
<gene>
    <name evidence="2" type="ORF">FIV34_01460</name>
</gene>
<feature type="transmembrane region" description="Helical" evidence="1">
    <location>
        <begin position="24"/>
        <end position="45"/>
    </location>
</feature>